<dbReference type="Proteomes" id="UP001066276">
    <property type="component" value="Chromosome 1_2"/>
</dbReference>
<dbReference type="GO" id="GO:0006952">
    <property type="term" value="P:defense response"/>
    <property type="evidence" value="ECO:0007669"/>
    <property type="project" value="InterPro"/>
</dbReference>
<feature type="domain" description="Chemokine interleukin-8-like" evidence="7">
    <location>
        <begin position="90"/>
        <end position="151"/>
    </location>
</feature>
<keyword evidence="5" id="KW-1015">Disulfide bond</keyword>
<dbReference type="PRINTS" id="PR00436">
    <property type="entry name" value="INTERLEUKIN8"/>
</dbReference>
<dbReference type="PANTHER" id="PTHR12015:SF198">
    <property type="entry name" value="PLATELET BASIC PROTEIN"/>
    <property type="match status" value="1"/>
</dbReference>
<dbReference type="InterPro" id="IPR001089">
    <property type="entry name" value="Chemokine_CXC"/>
</dbReference>
<keyword evidence="4 6" id="KW-0964">Secreted</keyword>
<evidence type="ECO:0000256" key="3">
    <source>
        <dbReference type="ARBA" id="ARBA00022514"/>
    </source>
</evidence>
<dbReference type="PRINTS" id="PR00437">
    <property type="entry name" value="SMALLCYTKCXC"/>
</dbReference>
<dbReference type="GO" id="GO:0005615">
    <property type="term" value="C:extracellular space"/>
    <property type="evidence" value="ECO:0007669"/>
    <property type="project" value="UniProtKB-UniRule"/>
</dbReference>
<dbReference type="SUPFAM" id="SSF54117">
    <property type="entry name" value="Interleukin 8-like chemokines"/>
    <property type="match status" value="1"/>
</dbReference>
<dbReference type="CDD" id="cd00273">
    <property type="entry name" value="Chemokine_CXC"/>
    <property type="match status" value="1"/>
</dbReference>
<dbReference type="InterPro" id="IPR001811">
    <property type="entry name" value="Chemokine_IL8-like_dom"/>
</dbReference>
<sequence>MLPYSNKQMAAAEGEKVRRGVRAEEGVRKWKGIDGRVGERRGTGAERKTEAEMLAKLIIVVLAVVLIDGQGEHSKLEEGPPVGGSMASERLRCQCVKTESGFIDPRQIQTLEYIPSGTHCAHKEVIVVLKSGREVCVDPNAPWVKKILDRILERSNSLNTKMYTIHGLDLSP</sequence>
<name>A0AAV7VWT4_PLEWA</name>
<reference evidence="8" key="1">
    <citation type="journal article" date="2022" name="bioRxiv">
        <title>Sequencing and chromosome-scale assembly of the giantPleurodeles waltlgenome.</title>
        <authorList>
            <person name="Brown T."/>
            <person name="Elewa A."/>
            <person name="Iarovenko S."/>
            <person name="Subramanian E."/>
            <person name="Araus A.J."/>
            <person name="Petzold A."/>
            <person name="Susuki M."/>
            <person name="Suzuki K.-i.T."/>
            <person name="Hayashi T."/>
            <person name="Toyoda A."/>
            <person name="Oliveira C."/>
            <person name="Osipova E."/>
            <person name="Leigh N.D."/>
            <person name="Simon A."/>
            <person name="Yun M.H."/>
        </authorList>
    </citation>
    <scope>NUCLEOTIDE SEQUENCE</scope>
    <source>
        <strain evidence="8">20211129_DDA</strain>
        <tissue evidence="8">Liver</tissue>
    </source>
</reference>
<dbReference type="InterPro" id="IPR036048">
    <property type="entry name" value="Interleukin_8-like_sf"/>
</dbReference>
<dbReference type="PANTHER" id="PTHR12015">
    <property type="entry name" value="SMALL INDUCIBLE CYTOKINE A"/>
    <property type="match status" value="1"/>
</dbReference>
<keyword evidence="6" id="KW-0145">Chemotaxis</keyword>
<evidence type="ECO:0000256" key="6">
    <source>
        <dbReference type="RuleBase" id="RU361149"/>
    </source>
</evidence>
<dbReference type="InterPro" id="IPR039809">
    <property type="entry name" value="Chemokine_b/g/d"/>
</dbReference>
<evidence type="ECO:0000313" key="9">
    <source>
        <dbReference type="Proteomes" id="UP001066276"/>
    </source>
</evidence>
<dbReference type="FunFam" id="2.40.50.40:FF:000004">
    <property type="entry name" value="C-X-C motif chemokine"/>
    <property type="match status" value="1"/>
</dbReference>
<accession>A0AAV7VWT4</accession>
<keyword evidence="9" id="KW-1185">Reference proteome</keyword>
<evidence type="ECO:0000313" key="8">
    <source>
        <dbReference type="EMBL" id="KAJ1206002.1"/>
    </source>
</evidence>
<comment type="similarity">
    <text evidence="2 6">Belongs to the intercrine alpha (chemokine CxC) family.</text>
</comment>
<dbReference type="AlphaFoldDB" id="A0AAV7VWT4"/>
<evidence type="ECO:0000259" key="7">
    <source>
        <dbReference type="SMART" id="SM00199"/>
    </source>
</evidence>
<dbReference type="Gene3D" id="2.40.50.40">
    <property type="match status" value="1"/>
</dbReference>
<dbReference type="InterPro" id="IPR033899">
    <property type="entry name" value="CXC_Chemokine_domain"/>
</dbReference>
<dbReference type="EMBL" id="JANPWB010000002">
    <property type="protein sequence ID" value="KAJ1206002.1"/>
    <property type="molecule type" value="Genomic_DNA"/>
</dbReference>
<keyword evidence="3 6" id="KW-0202">Cytokine</keyword>
<evidence type="ECO:0000256" key="2">
    <source>
        <dbReference type="ARBA" id="ARBA00010665"/>
    </source>
</evidence>
<evidence type="ECO:0000256" key="4">
    <source>
        <dbReference type="ARBA" id="ARBA00022525"/>
    </source>
</evidence>
<dbReference type="GO" id="GO:0008009">
    <property type="term" value="F:chemokine activity"/>
    <property type="evidence" value="ECO:0007669"/>
    <property type="project" value="InterPro"/>
</dbReference>
<organism evidence="8 9">
    <name type="scientific">Pleurodeles waltl</name>
    <name type="common">Iberian ribbed newt</name>
    <dbReference type="NCBI Taxonomy" id="8319"/>
    <lineage>
        <taxon>Eukaryota</taxon>
        <taxon>Metazoa</taxon>
        <taxon>Chordata</taxon>
        <taxon>Craniata</taxon>
        <taxon>Vertebrata</taxon>
        <taxon>Euteleostomi</taxon>
        <taxon>Amphibia</taxon>
        <taxon>Batrachia</taxon>
        <taxon>Caudata</taxon>
        <taxon>Salamandroidea</taxon>
        <taxon>Salamandridae</taxon>
        <taxon>Pleurodelinae</taxon>
        <taxon>Pleurodeles</taxon>
    </lineage>
</organism>
<evidence type="ECO:0000256" key="5">
    <source>
        <dbReference type="ARBA" id="ARBA00023157"/>
    </source>
</evidence>
<proteinExistence type="inferred from homology"/>
<dbReference type="SMART" id="SM00199">
    <property type="entry name" value="SCY"/>
    <property type="match status" value="1"/>
</dbReference>
<comment type="caution">
    <text evidence="8">The sequence shown here is derived from an EMBL/GenBank/DDBJ whole genome shotgun (WGS) entry which is preliminary data.</text>
</comment>
<protein>
    <recommendedName>
        <fullName evidence="6">C-X-C motif chemokine</fullName>
    </recommendedName>
</protein>
<gene>
    <name evidence="8" type="ORF">NDU88_001418</name>
</gene>
<dbReference type="InterPro" id="IPR018048">
    <property type="entry name" value="Chemokine_CXC_CS"/>
</dbReference>
<comment type="subcellular location">
    <subcellularLocation>
        <location evidence="1 6">Secreted</location>
    </subcellularLocation>
</comment>
<dbReference type="PROSITE" id="PS00471">
    <property type="entry name" value="SMALL_CYTOKINES_CXC"/>
    <property type="match status" value="1"/>
</dbReference>
<dbReference type="Pfam" id="PF00048">
    <property type="entry name" value="IL8"/>
    <property type="match status" value="1"/>
</dbReference>
<evidence type="ECO:0000256" key="1">
    <source>
        <dbReference type="ARBA" id="ARBA00004613"/>
    </source>
</evidence>
<dbReference type="GO" id="GO:0006955">
    <property type="term" value="P:immune response"/>
    <property type="evidence" value="ECO:0007669"/>
    <property type="project" value="InterPro"/>
</dbReference>